<dbReference type="GO" id="GO:0061630">
    <property type="term" value="F:ubiquitin protein ligase activity"/>
    <property type="evidence" value="ECO:0007669"/>
    <property type="project" value="UniProtKB-EC"/>
</dbReference>
<dbReference type="eggNOG" id="KOG4430">
    <property type="taxonomic scope" value="Eukaryota"/>
</dbReference>
<evidence type="ECO:0000256" key="5">
    <source>
        <dbReference type="ARBA" id="ARBA00023163"/>
    </source>
</evidence>
<keyword evidence="5" id="KW-0804">Transcription</keyword>
<dbReference type="HOGENOM" id="CLU_1058714_0_0_1"/>
<organism evidence="7">
    <name type="scientific">Drosophila grimshawi</name>
    <name type="common">Hawaiian fruit fly</name>
    <name type="synonym">Idiomyia grimshawi</name>
    <dbReference type="NCBI Taxonomy" id="7222"/>
    <lineage>
        <taxon>Eukaryota</taxon>
        <taxon>Metazoa</taxon>
        <taxon>Ecdysozoa</taxon>
        <taxon>Arthropoda</taxon>
        <taxon>Hexapoda</taxon>
        <taxon>Insecta</taxon>
        <taxon>Pterygota</taxon>
        <taxon>Neoptera</taxon>
        <taxon>Endopterygota</taxon>
        <taxon>Diptera</taxon>
        <taxon>Brachycera</taxon>
        <taxon>Muscomorpha</taxon>
        <taxon>Ephydroidea</taxon>
        <taxon>Drosophilidae</taxon>
        <taxon>Drosophila</taxon>
        <taxon>Hawaiian Drosophila</taxon>
    </lineage>
</organism>
<evidence type="ECO:0000256" key="3">
    <source>
        <dbReference type="ARBA" id="ARBA00022679"/>
    </source>
</evidence>
<proteinExistence type="predicted"/>
<evidence type="ECO:0000256" key="4">
    <source>
        <dbReference type="ARBA" id="ARBA00023015"/>
    </source>
</evidence>
<keyword evidence="3" id="KW-0808">Transferase</keyword>
<dbReference type="STRING" id="7222.B4J4L1"/>
<keyword evidence="7" id="KW-1185">Reference proteome</keyword>
<name>B4J4L1_DROGR</name>
<evidence type="ECO:0000256" key="2">
    <source>
        <dbReference type="ARBA" id="ARBA00012483"/>
    </source>
</evidence>
<comment type="catalytic activity">
    <reaction evidence="1">
        <text>S-ubiquitinyl-[E2 ubiquitin-conjugating enzyme]-L-cysteine + [acceptor protein]-L-lysine = [E2 ubiquitin-conjugating enzyme]-L-cysteine + N(6)-ubiquitinyl-[acceptor protein]-L-lysine.</text>
        <dbReference type="EC" id="2.3.2.27"/>
    </reaction>
</comment>
<reference evidence="6 7" key="1">
    <citation type="journal article" date="2007" name="Nature">
        <title>Evolution of genes and genomes on the Drosophila phylogeny.</title>
        <authorList>
            <consortium name="Drosophila 12 Genomes Consortium"/>
            <person name="Clark A.G."/>
            <person name="Eisen M.B."/>
            <person name="Smith D.R."/>
            <person name="Bergman C.M."/>
            <person name="Oliver B."/>
            <person name="Markow T.A."/>
            <person name="Kaufman T.C."/>
            <person name="Kellis M."/>
            <person name="Gelbart W."/>
            <person name="Iyer V.N."/>
            <person name="Pollard D.A."/>
            <person name="Sackton T.B."/>
            <person name="Larracuente A.M."/>
            <person name="Singh N.D."/>
            <person name="Abad J.P."/>
            <person name="Abt D.N."/>
            <person name="Adryan B."/>
            <person name="Aguade M."/>
            <person name="Akashi H."/>
            <person name="Anderson W.W."/>
            <person name="Aquadro C.F."/>
            <person name="Ardell D.H."/>
            <person name="Arguello R."/>
            <person name="Artieri C.G."/>
            <person name="Barbash D.A."/>
            <person name="Barker D."/>
            <person name="Barsanti P."/>
            <person name="Batterham P."/>
            <person name="Batzoglou S."/>
            <person name="Begun D."/>
            <person name="Bhutkar A."/>
            <person name="Blanco E."/>
            <person name="Bosak S.A."/>
            <person name="Bradley R.K."/>
            <person name="Brand A.D."/>
            <person name="Brent M.R."/>
            <person name="Brooks A.N."/>
            <person name="Brown R.H."/>
            <person name="Butlin R.K."/>
            <person name="Caggese C."/>
            <person name="Calvi B.R."/>
            <person name="Bernardo de Carvalho A."/>
            <person name="Caspi A."/>
            <person name="Castrezana S."/>
            <person name="Celniker S.E."/>
            <person name="Chang J.L."/>
            <person name="Chapple C."/>
            <person name="Chatterji S."/>
            <person name="Chinwalla A."/>
            <person name="Civetta A."/>
            <person name="Clifton S.W."/>
            <person name="Comeron J.M."/>
            <person name="Costello J.C."/>
            <person name="Coyne J.A."/>
            <person name="Daub J."/>
            <person name="David R.G."/>
            <person name="Delcher A.L."/>
            <person name="Delehaunty K."/>
            <person name="Do C.B."/>
            <person name="Ebling H."/>
            <person name="Edwards K."/>
            <person name="Eickbush T."/>
            <person name="Evans J.D."/>
            <person name="Filipski A."/>
            <person name="Findeiss S."/>
            <person name="Freyhult E."/>
            <person name="Fulton L."/>
            <person name="Fulton R."/>
            <person name="Garcia A.C."/>
            <person name="Gardiner A."/>
            <person name="Garfield D.A."/>
            <person name="Garvin B.E."/>
            <person name="Gibson G."/>
            <person name="Gilbert D."/>
            <person name="Gnerre S."/>
            <person name="Godfrey J."/>
            <person name="Good R."/>
            <person name="Gotea V."/>
            <person name="Gravely B."/>
            <person name="Greenberg A.J."/>
            <person name="Griffiths-Jones S."/>
            <person name="Gross S."/>
            <person name="Guigo R."/>
            <person name="Gustafson E.A."/>
            <person name="Haerty W."/>
            <person name="Hahn M.W."/>
            <person name="Halligan D.L."/>
            <person name="Halpern A.L."/>
            <person name="Halter G.M."/>
            <person name="Han M.V."/>
            <person name="Heger A."/>
            <person name="Hillier L."/>
            <person name="Hinrichs A.S."/>
            <person name="Holmes I."/>
            <person name="Hoskins R.A."/>
            <person name="Hubisz M.J."/>
            <person name="Hultmark D."/>
            <person name="Huntley M.A."/>
            <person name="Jaffe D.B."/>
            <person name="Jagadeeshan S."/>
            <person name="Jeck W.R."/>
            <person name="Johnson J."/>
            <person name="Jones C.D."/>
            <person name="Jordan W.C."/>
            <person name="Karpen G.H."/>
            <person name="Kataoka E."/>
            <person name="Keightley P.D."/>
            <person name="Kheradpour P."/>
            <person name="Kirkness E.F."/>
            <person name="Koerich L.B."/>
            <person name="Kristiansen K."/>
            <person name="Kudrna D."/>
            <person name="Kulathinal R.J."/>
            <person name="Kumar S."/>
            <person name="Kwok R."/>
            <person name="Lander E."/>
            <person name="Langley C.H."/>
            <person name="Lapoint R."/>
            <person name="Lazzaro B.P."/>
            <person name="Lee S.J."/>
            <person name="Levesque L."/>
            <person name="Li R."/>
            <person name="Lin C.F."/>
            <person name="Lin M.F."/>
            <person name="Lindblad-Toh K."/>
            <person name="Llopart A."/>
            <person name="Long M."/>
            <person name="Low L."/>
            <person name="Lozovsky E."/>
            <person name="Lu J."/>
            <person name="Luo M."/>
            <person name="Machado C.A."/>
            <person name="Makalowski W."/>
            <person name="Marzo M."/>
            <person name="Matsuda M."/>
            <person name="Matzkin L."/>
            <person name="McAllister B."/>
            <person name="McBride C.S."/>
            <person name="McKernan B."/>
            <person name="McKernan K."/>
            <person name="Mendez-Lago M."/>
            <person name="Minx P."/>
            <person name="Mollenhauer M.U."/>
            <person name="Montooth K."/>
            <person name="Mount S.M."/>
            <person name="Mu X."/>
            <person name="Myers E."/>
            <person name="Negre B."/>
            <person name="Newfeld S."/>
            <person name="Nielsen R."/>
            <person name="Noor M.A."/>
            <person name="O'Grady P."/>
            <person name="Pachter L."/>
            <person name="Papaceit M."/>
            <person name="Parisi M.J."/>
            <person name="Parisi M."/>
            <person name="Parts L."/>
            <person name="Pedersen J.S."/>
            <person name="Pesole G."/>
            <person name="Phillippy A.M."/>
            <person name="Ponting C.P."/>
            <person name="Pop M."/>
            <person name="Porcelli D."/>
            <person name="Powell J.R."/>
            <person name="Prohaska S."/>
            <person name="Pruitt K."/>
            <person name="Puig M."/>
            <person name="Quesneville H."/>
            <person name="Ram K.R."/>
            <person name="Rand D."/>
            <person name="Rasmussen M.D."/>
            <person name="Reed L.K."/>
            <person name="Reenan R."/>
            <person name="Reily A."/>
            <person name="Remington K.A."/>
            <person name="Rieger T.T."/>
            <person name="Ritchie M.G."/>
            <person name="Robin C."/>
            <person name="Rogers Y.H."/>
            <person name="Rohde C."/>
            <person name="Rozas J."/>
            <person name="Rubenfield M.J."/>
            <person name="Ruiz A."/>
            <person name="Russo S."/>
            <person name="Salzberg S.L."/>
            <person name="Sanchez-Gracia A."/>
            <person name="Saranga D.J."/>
            <person name="Sato H."/>
            <person name="Schaeffer S.W."/>
            <person name="Schatz M.C."/>
            <person name="Schlenke T."/>
            <person name="Schwartz R."/>
            <person name="Segarra C."/>
            <person name="Singh R.S."/>
            <person name="Sirot L."/>
            <person name="Sirota M."/>
            <person name="Sisneros N.B."/>
            <person name="Smith C.D."/>
            <person name="Smith T.F."/>
            <person name="Spieth J."/>
            <person name="Stage D.E."/>
            <person name="Stark A."/>
            <person name="Stephan W."/>
            <person name="Strausberg R.L."/>
            <person name="Strempel S."/>
            <person name="Sturgill D."/>
            <person name="Sutton G."/>
            <person name="Sutton G.G."/>
            <person name="Tao W."/>
            <person name="Teichmann S."/>
            <person name="Tobari Y.N."/>
            <person name="Tomimura Y."/>
            <person name="Tsolas J.M."/>
            <person name="Valente V.L."/>
            <person name="Venter E."/>
            <person name="Venter J.C."/>
            <person name="Vicario S."/>
            <person name="Vieira F.G."/>
            <person name="Vilella A.J."/>
            <person name="Villasante A."/>
            <person name="Walenz B."/>
            <person name="Wang J."/>
            <person name="Wasserman M."/>
            <person name="Watts T."/>
            <person name="Wilson D."/>
            <person name="Wilson R.K."/>
            <person name="Wing R.A."/>
            <person name="Wolfner M.F."/>
            <person name="Wong A."/>
            <person name="Wong G.K."/>
            <person name="Wu C.I."/>
            <person name="Wu G."/>
            <person name="Yamamoto D."/>
            <person name="Yang H.P."/>
            <person name="Yang S.P."/>
            <person name="Yorke J.A."/>
            <person name="Yoshida K."/>
            <person name="Zdobnov E."/>
            <person name="Zhang P."/>
            <person name="Zhang Y."/>
            <person name="Zimin A.V."/>
            <person name="Baldwin J."/>
            <person name="Abdouelleil A."/>
            <person name="Abdulkadir J."/>
            <person name="Abebe A."/>
            <person name="Abera B."/>
            <person name="Abreu J."/>
            <person name="Acer S.C."/>
            <person name="Aftuck L."/>
            <person name="Alexander A."/>
            <person name="An P."/>
            <person name="Anderson E."/>
            <person name="Anderson S."/>
            <person name="Arachi H."/>
            <person name="Azer M."/>
            <person name="Bachantsang P."/>
            <person name="Barry A."/>
            <person name="Bayul T."/>
            <person name="Berlin A."/>
            <person name="Bessette D."/>
            <person name="Bloom T."/>
            <person name="Blye J."/>
            <person name="Boguslavskiy L."/>
            <person name="Bonnet C."/>
            <person name="Boukhgalter B."/>
            <person name="Bourzgui I."/>
            <person name="Brown A."/>
            <person name="Cahill P."/>
            <person name="Channer S."/>
            <person name="Cheshatsang Y."/>
            <person name="Chuda L."/>
            <person name="Citroen M."/>
            <person name="Collymore A."/>
            <person name="Cooke P."/>
            <person name="Costello M."/>
            <person name="D'Aco K."/>
            <person name="Daza R."/>
            <person name="De Haan G."/>
            <person name="DeGray S."/>
            <person name="DeMaso C."/>
            <person name="Dhargay N."/>
            <person name="Dooley K."/>
            <person name="Dooley E."/>
            <person name="Doricent M."/>
            <person name="Dorje P."/>
            <person name="Dorjee K."/>
            <person name="Dupes A."/>
            <person name="Elong R."/>
            <person name="Falk J."/>
            <person name="Farina A."/>
            <person name="Faro S."/>
            <person name="Ferguson D."/>
            <person name="Fisher S."/>
            <person name="Foley C.D."/>
            <person name="Franke A."/>
            <person name="Friedrich D."/>
            <person name="Gadbois L."/>
            <person name="Gearin G."/>
            <person name="Gearin C.R."/>
            <person name="Giannoukos G."/>
            <person name="Goode T."/>
            <person name="Graham J."/>
            <person name="Grandbois E."/>
            <person name="Grewal S."/>
            <person name="Gyaltsen K."/>
            <person name="Hafez N."/>
            <person name="Hagos B."/>
            <person name="Hall J."/>
            <person name="Henson C."/>
            <person name="Hollinger A."/>
            <person name="Honan T."/>
            <person name="Huard M.D."/>
            <person name="Hughes L."/>
            <person name="Hurhula B."/>
            <person name="Husby M.E."/>
            <person name="Kamat A."/>
            <person name="Kanga B."/>
            <person name="Kashin S."/>
            <person name="Khazanovich D."/>
            <person name="Kisner P."/>
            <person name="Lance K."/>
            <person name="Lara M."/>
            <person name="Lee W."/>
            <person name="Lennon N."/>
            <person name="Letendre F."/>
            <person name="LeVine R."/>
            <person name="Lipovsky A."/>
            <person name="Liu X."/>
            <person name="Liu J."/>
            <person name="Liu S."/>
            <person name="Lokyitsang T."/>
            <person name="Lokyitsang Y."/>
            <person name="Lubonja R."/>
            <person name="Lui A."/>
            <person name="MacDonald P."/>
            <person name="Magnisalis V."/>
            <person name="Maru K."/>
            <person name="Matthews C."/>
            <person name="McCusker W."/>
            <person name="McDonough S."/>
            <person name="Mehta T."/>
            <person name="Meldrim J."/>
            <person name="Meneus L."/>
            <person name="Mihai O."/>
            <person name="Mihalev A."/>
            <person name="Mihova T."/>
            <person name="Mittelman R."/>
            <person name="Mlenga V."/>
            <person name="Montmayeur A."/>
            <person name="Mulrain L."/>
            <person name="Navidi A."/>
            <person name="Naylor J."/>
            <person name="Negash T."/>
            <person name="Nguyen T."/>
            <person name="Nguyen N."/>
            <person name="Nicol R."/>
            <person name="Norbu C."/>
            <person name="Norbu N."/>
            <person name="Novod N."/>
            <person name="O'Neill B."/>
            <person name="Osman S."/>
            <person name="Markiewicz E."/>
            <person name="Oyono O.L."/>
            <person name="Patti C."/>
            <person name="Phunkhang P."/>
            <person name="Pierre F."/>
            <person name="Priest M."/>
            <person name="Raghuraman S."/>
            <person name="Rege F."/>
            <person name="Reyes R."/>
            <person name="Rise C."/>
            <person name="Rogov P."/>
            <person name="Ross K."/>
            <person name="Ryan E."/>
            <person name="Settipalli S."/>
            <person name="Shea T."/>
            <person name="Sherpa N."/>
            <person name="Shi L."/>
            <person name="Shih D."/>
            <person name="Sparrow T."/>
            <person name="Spaulding J."/>
            <person name="Stalker J."/>
            <person name="Stange-Thomann N."/>
            <person name="Stavropoulos S."/>
            <person name="Stone C."/>
            <person name="Strader C."/>
            <person name="Tesfaye S."/>
            <person name="Thomson T."/>
            <person name="Thoulutsang Y."/>
            <person name="Thoulutsang D."/>
            <person name="Topham K."/>
            <person name="Topping I."/>
            <person name="Tsamla T."/>
            <person name="Vassiliev H."/>
            <person name="Vo A."/>
            <person name="Wangchuk T."/>
            <person name="Wangdi T."/>
            <person name="Weiand M."/>
            <person name="Wilkinson J."/>
            <person name="Wilson A."/>
            <person name="Yadav S."/>
            <person name="Young G."/>
            <person name="Yu Q."/>
            <person name="Zembek L."/>
            <person name="Zhong D."/>
            <person name="Zimmer A."/>
            <person name="Zwirko Z."/>
            <person name="Jaffe D.B."/>
            <person name="Alvarez P."/>
            <person name="Brockman W."/>
            <person name="Butler J."/>
            <person name="Chin C."/>
            <person name="Gnerre S."/>
            <person name="Grabherr M."/>
            <person name="Kleber M."/>
            <person name="Mauceli E."/>
            <person name="MacCallum I."/>
        </authorList>
    </citation>
    <scope>NUCLEOTIDE SEQUENCE [LARGE SCALE GENOMIC DNA]</scope>
    <source>
        <strain evidence="7">Tucson 15287-2541.00</strain>
    </source>
</reference>
<dbReference type="OrthoDB" id="365379at2759"/>
<accession>B4J4L1</accession>
<dbReference type="Proteomes" id="UP000001070">
    <property type="component" value="Unassembled WGS sequence"/>
</dbReference>
<dbReference type="InParanoid" id="B4J4L1"/>
<dbReference type="PANTHER" id="PTHR46077">
    <property type="entry name" value="E3 UBIQUITIN-PROTEIN LIGASE TOPORS"/>
    <property type="match status" value="1"/>
</dbReference>
<dbReference type="EMBL" id="CH916367">
    <property type="protein sequence ID" value="EDW02716.1"/>
    <property type="molecule type" value="Genomic_DNA"/>
</dbReference>
<sequence>MDALMPKPESRYLIHWRAYVYVNKLYSLPKGEVRGFRNLKPVDFSRDLNEMIRVQEFANRDLSVLLFHKRTDLANVRDVILPNLLFGINMKSLEFRIALSPYIGSRTNHFVQELINYARSPYGDPVSYEFNVKYRSELAVDGAVLHNFVEFSKRVDENEYVSEPLYSQLYVQDASGETNDLTVLDNGMDATLLQLHHLSQSFQVCKAQTAQKEPARLAYRKPSLQLAGDPRRSEVNGPRLTRLKIARKYDRLRRKRWNLKDQA</sequence>
<dbReference type="AlphaFoldDB" id="B4J4L1"/>
<dbReference type="KEGG" id="dgr:6559389"/>
<dbReference type="PANTHER" id="PTHR46077:SF1">
    <property type="entry name" value="TOP1 BINDING ARGININE_SERINE RICH PROTEIN, E3 UBIQUITIN LIGASE"/>
    <property type="match status" value="1"/>
</dbReference>
<dbReference type="EC" id="2.3.2.27" evidence="2"/>
<dbReference type="GO" id="GO:0000209">
    <property type="term" value="P:protein polyubiquitination"/>
    <property type="evidence" value="ECO:0007669"/>
    <property type="project" value="TreeGrafter"/>
</dbReference>
<gene>
    <name evidence="6" type="primary">Dgri\GH22137</name>
    <name evidence="6" type="ORF">Dgri_GH22137</name>
</gene>
<evidence type="ECO:0000256" key="1">
    <source>
        <dbReference type="ARBA" id="ARBA00000900"/>
    </source>
</evidence>
<dbReference type="GO" id="GO:0006513">
    <property type="term" value="P:protein monoubiquitination"/>
    <property type="evidence" value="ECO:0007669"/>
    <property type="project" value="TreeGrafter"/>
</dbReference>
<protein>
    <recommendedName>
        <fullName evidence="2">RING-type E3 ubiquitin transferase</fullName>
        <ecNumber evidence="2">2.3.2.27</ecNumber>
    </recommendedName>
</protein>
<dbReference type="PhylomeDB" id="B4J4L1"/>
<evidence type="ECO:0000313" key="7">
    <source>
        <dbReference type="Proteomes" id="UP000001070"/>
    </source>
</evidence>
<evidence type="ECO:0000313" key="6">
    <source>
        <dbReference type="EMBL" id="EDW02716.1"/>
    </source>
</evidence>
<keyword evidence="4" id="KW-0805">Transcription regulation</keyword>